<evidence type="ECO:0000256" key="1">
    <source>
        <dbReference type="ARBA" id="ARBA00006739"/>
    </source>
</evidence>
<dbReference type="STRING" id="1678840.ATC1_131581"/>
<keyword evidence="4" id="KW-1133">Transmembrane helix</keyword>
<keyword evidence="2" id="KW-0328">Glycosyltransferase</keyword>
<feature type="transmembrane region" description="Helical" evidence="4">
    <location>
        <begin position="239"/>
        <end position="264"/>
    </location>
</feature>
<dbReference type="CDD" id="cd02525">
    <property type="entry name" value="Succinoglycan_BP_ExoA"/>
    <property type="match status" value="1"/>
</dbReference>
<evidence type="ECO:0000256" key="2">
    <source>
        <dbReference type="ARBA" id="ARBA00022676"/>
    </source>
</evidence>
<keyword evidence="4" id="KW-0812">Transmembrane</keyword>
<feature type="transmembrane region" description="Helical" evidence="4">
    <location>
        <begin position="270"/>
        <end position="291"/>
    </location>
</feature>
<evidence type="ECO:0000256" key="4">
    <source>
        <dbReference type="SAM" id="Phobius"/>
    </source>
</evidence>
<keyword evidence="4" id="KW-0472">Membrane</keyword>
<sequence length="337" mass="39025">MEKYSPSVSVIIPVYNEERYIRRFLTSVINQSFSKEKMEIFIIDGCSTDNTMNIVREFDLQYPNLFVCLKNEYHTVPFALNMGISHAKGKYIIRMDAHAEFPPEYIQRCVDYLSTKHYDNVGGHLVTVGEGFIGETIAMLFSSKFGVGSCQFRTGNQNGFVETVPYGAFPKELFNRIGKFNTHLTRTQDLEMNLRIKKNGGKVFLAKDIYSKYYCRSSLKKMIKYALTNGYWSIKKNHVCAGLITIRHLVPLIFLSSIIIFSILFSIHPFFQWMLILELSVYFLLDLYFTYQKTFHSIRQFPLLFLLFPIFHLSYGCGALTGLLCIPFQKSTIHHVN</sequence>
<name>A0A0S7BMC6_9CHLR</name>
<dbReference type="InterPro" id="IPR001173">
    <property type="entry name" value="Glyco_trans_2-like"/>
</dbReference>
<proteinExistence type="inferred from homology"/>
<dbReference type="SUPFAM" id="SSF53448">
    <property type="entry name" value="Nucleotide-diphospho-sugar transferases"/>
    <property type="match status" value="1"/>
</dbReference>
<dbReference type="AlphaFoldDB" id="A0A0S7BMC6"/>
<dbReference type="PANTHER" id="PTHR43630">
    <property type="entry name" value="POLY-BETA-1,6-N-ACETYL-D-GLUCOSAMINE SYNTHASE"/>
    <property type="match status" value="1"/>
</dbReference>
<dbReference type="Proteomes" id="UP000053370">
    <property type="component" value="Unassembled WGS sequence"/>
</dbReference>
<comment type="similarity">
    <text evidence="1">Belongs to the glycosyltransferase 2 family.</text>
</comment>
<dbReference type="PANTHER" id="PTHR43630:SF1">
    <property type="entry name" value="POLY-BETA-1,6-N-ACETYL-D-GLUCOSAMINE SYNTHASE"/>
    <property type="match status" value="1"/>
</dbReference>
<dbReference type="GO" id="GO:0016757">
    <property type="term" value="F:glycosyltransferase activity"/>
    <property type="evidence" value="ECO:0007669"/>
    <property type="project" value="UniProtKB-KW"/>
</dbReference>
<evidence type="ECO:0000313" key="7">
    <source>
        <dbReference type="Proteomes" id="UP000053370"/>
    </source>
</evidence>
<dbReference type="InterPro" id="IPR029044">
    <property type="entry name" value="Nucleotide-diphossugar_trans"/>
</dbReference>
<dbReference type="RefSeq" id="WP_062283111.1">
    <property type="nucleotide sequence ID" value="NZ_DF968181.1"/>
</dbReference>
<dbReference type="Pfam" id="PF00535">
    <property type="entry name" value="Glycos_transf_2"/>
    <property type="match status" value="1"/>
</dbReference>
<feature type="transmembrane region" description="Helical" evidence="4">
    <location>
        <begin position="303"/>
        <end position="324"/>
    </location>
</feature>
<protein>
    <submittedName>
        <fullName evidence="6">Glycosyltransferase</fullName>
    </submittedName>
</protein>
<evidence type="ECO:0000256" key="3">
    <source>
        <dbReference type="ARBA" id="ARBA00022679"/>
    </source>
</evidence>
<dbReference type="OrthoDB" id="153025at2"/>
<dbReference type="Gene3D" id="3.90.550.10">
    <property type="entry name" value="Spore Coat Polysaccharide Biosynthesis Protein SpsA, Chain A"/>
    <property type="match status" value="1"/>
</dbReference>
<accession>A0A0S7BMC6</accession>
<evidence type="ECO:0000313" key="6">
    <source>
        <dbReference type="EMBL" id="GAP41589.1"/>
    </source>
</evidence>
<reference evidence="6" key="1">
    <citation type="journal article" date="2015" name="Genome Announc.">
        <title>Draft Genome Sequence of Anaerolineae Strain TC1, a Novel Isolate from a Methanogenic Wastewater Treatment System.</title>
        <authorList>
            <person name="Matsuura N."/>
            <person name="Tourlousse D.M."/>
            <person name="Sun L."/>
            <person name="Toyonaga M."/>
            <person name="Kuroda K."/>
            <person name="Ohashi A."/>
            <person name="Cruz R."/>
            <person name="Yamaguchi T."/>
            <person name="Sekiguchi Y."/>
        </authorList>
    </citation>
    <scope>NUCLEOTIDE SEQUENCE [LARGE SCALE GENOMIC DNA]</scope>
    <source>
        <strain evidence="6">TC1</strain>
    </source>
</reference>
<gene>
    <name evidence="6" type="ORF">ATC1_131581</name>
</gene>
<evidence type="ECO:0000259" key="5">
    <source>
        <dbReference type="Pfam" id="PF00535"/>
    </source>
</evidence>
<keyword evidence="7" id="KW-1185">Reference proteome</keyword>
<keyword evidence="3 6" id="KW-0808">Transferase</keyword>
<organism evidence="6">
    <name type="scientific">Flexilinea flocculi</name>
    <dbReference type="NCBI Taxonomy" id="1678840"/>
    <lineage>
        <taxon>Bacteria</taxon>
        <taxon>Bacillati</taxon>
        <taxon>Chloroflexota</taxon>
        <taxon>Anaerolineae</taxon>
        <taxon>Anaerolineales</taxon>
        <taxon>Anaerolineaceae</taxon>
        <taxon>Flexilinea</taxon>
    </lineage>
</organism>
<dbReference type="EMBL" id="DF968181">
    <property type="protein sequence ID" value="GAP41589.1"/>
    <property type="molecule type" value="Genomic_DNA"/>
</dbReference>
<feature type="domain" description="Glycosyltransferase 2-like" evidence="5">
    <location>
        <begin position="9"/>
        <end position="141"/>
    </location>
</feature>